<evidence type="ECO:0000313" key="1">
    <source>
        <dbReference type="EMBL" id="VVM06613.1"/>
    </source>
</evidence>
<sequence>MATCTLWQEIPEELVHEVLLAVRESDKRLYRVVVELTSRRLGIRQAKLLEMPKLERHQLSRRVLSLPESETLSSHLFSHWLVHQRAPMLCAWLDALGISHDADGVVEEFPQEPPAEKLRDALEGLLARFPSLDVAIYLRLFNEIEDVGWKGLEEILSADERLQFGRQATSGARG</sequence>
<gene>
    <name evidence="1" type="ORF">MAMT_01321</name>
</gene>
<dbReference type="EMBL" id="CABFVA020000072">
    <property type="protein sequence ID" value="VVM06613.1"/>
    <property type="molecule type" value="Genomic_DNA"/>
</dbReference>
<keyword evidence="2" id="KW-1185">Reference proteome</keyword>
<dbReference type="RefSeq" id="WP_142660174.1">
    <property type="nucleotide sequence ID" value="NZ_CABFVA020000072.1"/>
</dbReference>
<dbReference type="OrthoDB" id="5504005at2"/>
<evidence type="ECO:0000313" key="2">
    <source>
        <dbReference type="Proteomes" id="UP000334923"/>
    </source>
</evidence>
<dbReference type="Proteomes" id="UP000334923">
    <property type="component" value="Unassembled WGS sequence"/>
</dbReference>
<protein>
    <submittedName>
        <fullName evidence="1">Uncharacterized protein</fullName>
    </submittedName>
</protein>
<name>A0A5E6MFI8_9BACT</name>
<organism evidence="1 2">
    <name type="scientific">Methylacidimicrobium tartarophylax</name>
    <dbReference type="NCBI Taxonomy" id="1041768"/>
    <lineage>
        <taxon>Bacteria</taxon>
        <taxon>Pseudomonadati</taxon>
        <taxon>Verrucomicrobiota</taxon>
        <taxon>Methylacidimicrobium</taxon>
    </lineage>
</organism>
<reference evidence="1 2" key="1">
    <citation type="submission" date="2019-09" db="EMBL/GenBank/DDBJ databases">
        <authorList>
            <person name="Cremers G."/>
        </authorList>
    </citation>
    <scope>NUCLEOTIDE SEQUENCE [LARGE SCALE GENOMIC DNA]</scope>
    <source>
        <strain evidence="1">4A</strain>
    </source>
</reference>
<accession>A0A5E6MFI8</accession>
<dbReference type="AlphaFoldDB" id="A0A5E6MFI8"/>
<proteinExistence type="predicted"/>